<dbReference type="WBParaSite" id="JU765_v2.g1155.t1">
    <property type="protein sequence ID" value="JU765_v2.g1155.t1"/>
    <property type="gene ID" value="JU765_v2.g1155"/>
</dbReference>
<protein>
    <submittedName>
        <fullName evidence="2">Uncharacterized protein</fullName>
    </submittedName>
</protein>
<accession>A0AC34PZN6</accession>
<evidence type="ECO:0000313" key="2">
    <source>
        <dbReference type="WBParaSite" id="JU765_v2.g1155.t1"/>
    </source>
</evidence>
<sequence length="206" mass="23269">DVEDFLRSLEKESCLCGTVHVKMAAAVITVIDLLIIFFLDQHVYQTRFDSYKYAMPIVLASYGCILLAQCGLRYKKCWMMVPMLVIHISVLLLCILGAARDILTIITSASDIAINRRVMVGFYEGCAVLINLYVVFILFRAFFNLRSSKTLLPLTIVNSIFNGQHPGLFDGQEEVLFEKPKMGTPSTPKNRTVRFVEPKNETFSLS</sequence>
<evidence type="ECO:0000313" key="1">
    <source>
        <dbReference type="Proteomes" id="UP000887576"/>
    </source>
</evidence>
<organism evidence="1 2">
    <name type="scientific">Panagrolaimus sp. JU765</name>
    <dbReference type="NCBI Taxonomy" id="591449"/>
    <lineage>
        <taxon>Eukaryota</taxon>
        <taxon>Metazoa</taxon>
        <taxon>Ecdysozoa</taxon>
        <taxon>Nematoda</taxon>
        <taxon>Chromadorea</taxon>
        <taxon>Rhabditida</taxon>
        <taxon>Tylenchina</taxon>
        <taxon>Panagrolaimomorpha</taxon>
        <taxon>Panagrolaimoidea</taxon>
        <taxon>Panagrolaimidae</taxon>
        <taxon>Panagrolaimus</taxon>
    </lineage>
</organism>
<name>A0AC34PZN6_9BILA</name>
<proteinExistence type="predicted"/>
<reference evidence="2" key="1">
    <citation type="submission" date="2022-11" db="UniProtKB">
        <authorList>
            <consortium name="WormBaseParasite"/>
        </authorList>
    </citation>
    <scope>IDENTIFICATION</scope>
</reference>
<dbReference type="Proteomes" id="UP000887576">
    <property type="component" value="Unplaced"/>
</dbReference>